<dbReference type="EMBL" id="JAHQIW010004200">
    <property type="protein sequence ID" value="KAJ1361413.1"/>
    <property type="molecule type" value="Genomic_DNA"/>
</dbReference>
<dbReference type="AlphaFoldDB" id="A0AAD5MT39"/>
<evidence type="ECO:0000313" key="1">
    <source>
        <dbReference type="EMBL" id="KAJ1361413.1"/>
    </source>
</evidence>
<accession>A0AAD5MT39</accession>
<organism evidence="1 2">
    <name type="scientific">Parelaphostrongylus tenuis</name>
    <name type="common">Meningeal worm</name>
    <dbReference type="NCBI Taxonomy" id="148309"/>
    <lineage>
        <taxon>Eukaryota</taxon>
        <taxon>Metazoa</taxon>
        <taxon>Ecdysozoa</taxon>
        <taxon>Nematoda</taxon>
        <taxon>Chromadorea</taxon>
        <taxon>Rhabditida</taxon>
        <taxon>Rhabditina</taxon>
        <taxon>Rhabditomorpha</taxon>
        <taxon>Strongyloidea</taxon>
        <taxon>Metastrongylidae</taxon>
        <taxon>Parelaphostrongylus</taxon>
    </lineage>
</organism>
<proteinExistence type="predicted"/>
<reference evidence="1" key="1">
    <citation type="submission" date="2021-06" db="EMBL/GenBank/DDBJ databases">
        <title>Parelaphostrongylus tenuis whole genome reference sequence.</title>
        <authorList>
            <person name="Garwood T.J."/>
            <person name="Larsen P.A."/>
            <person name="Fountain-Jones N.M."/>
            <person name="Garbe J.R."/>
            <person name="Macchietto M.G."/>
            <person name="Kania S.A."/>
            <person name="Gerhold R.W."/>
            <person name="Richards J.E."/>
            <person name="Wolf T.M."/>
        </authorList>
    </citation>
    <scope>NUCLEOTIDE SEQUENCE</scope>
    <source>
        <strain evidence="1">MNPRO001-30</strain>
        <tissue evidence="1">Meninges</tissue>
    </source>
</reference>
<gene>
    <name evidence="1" type="ORF">KIN20_020659</name>
</gene>
<name>A0AAD5MT39_PARTN</name>
<keyword evidence="2" id="KW-1185">Reference proteome</keyword>
<comment type="caution">
    <text evidence="1">The sequence shown here is derived from an EMBL/GenBank/DDBJ whole genome shotgun (WGS) entry which is preliminary data.</text>
</comment>
<dbReference type="Proteomes" id="UP001196413">
    <property type="component" value="Unassembled WGS sequence"/>
</dbReference>
<protein>
    <submittedName>
        <fullName evidence="1">Uncharacterized protein</fullName>
    </submittedName>
</protein>
<evidence type="ECO:0000313" key="2">
    <source>
        <dbReference type="Proteomes" id="UP001196413"/>
    </source>
</evidence>
<sequence>MEADGKGTVKVKKMKRGCSDTIQEDRALNAKGTHLLRRCEDLLLNVKVYL</sequence>